<evidence type="ECO:0000256" key="2">
    <source>
        <dbReference type="PIRSR" id="PIRSR605511-1"/>
    </source>
</evidence>
<evidence type="ECO:0000313" key="5">
    <source>
        <dbReference type="EMBL" id="HJB07249.1"/>
    </source>
</evidence>
<sequence length="282" mass="32180">MERLTEVHGSLLEGCLWDERSGRLYFLDIEEKRIYCRYGDGRLEEMEMPAYVSCIVKKRKGGLTAAVQDGLYDVDFDRREAQKRMDSGFSPHLRYNDGKCDPMGNLWVGTMFARQEMEGARRGGSLYCIHHHQVAGRYDGYTIPNGLDWDMDRGLFYHTETSSKVIRVYRFSRETGVLGEKIRELDLSNQEGSPDGMCLDREGRLWIAMWGGYQVLVFDPESQKVLRRIPVPDENVSCCCFGGSGMDQLYITTAKNEKGQGGELYVCSVNQEGKAAYDYEGE</sequence>
<dbReference type="InterPro" id="IPR011042">
    <property type="entry name" value="6-blade_b-propeller_TolB-like"/>
</dbReference>
<reference evidence="5" key="2">
    <citation type="submission" date="2021-04" db="EMBL/GenBank/DDBJ databases">
        <authorList>
            <person name="Gilroy R."/>
        </authorList>
    </citation>
    <scope>NUCLEOTIDE SEQUENCE</scope>
    <source>
        <strain evidence="5">CHK188-4685</strain>
    </source>
</reference>
<dbReference type="PANTHER" id="PTHR10907:SF47">
    <property type="entry name" value="REGUCALCIN"/>
    <property type="match status" value="1"/>
</dbReference>
<gene>
    <name evidence="5" type="ORF">H9716_05220</name>
</gene>
<proteinExistence type="inferred from homology"/>
<keyword evidence="3" id="KW-0479">Metal-binding</keyword>
<evidence type="ECO:0000259" key="4">
    <source>
        <dbReference type="Pfam" id="PF08450"/>
    </source>
</evidence>
<dbReference type="GO" id="GO:0004341">
    <property type="term" value="F:gluconolactonase activity"/>
    <property type="evidence" value="ECO:0007669"/>
    <property type="project" value="TreeGrafter"/>
</dbReference>
<comment type="cofactor">
    <cofactor evidence="3">
        <name>Zn(2+)</name>
        <dbReference type="ChEBI" id="CHEBI:29105"/>
    </cofactor>
    <text evidence="3">Binds 1 divalent metal cation per subunit.</text>
</comment>
<reference evidence="5" key="1">
    <citation type="journal article" date="2021" name="PeerJ">
        <title>Extensive microbial diversity within the chicken gut microbiome revealed by metagenomics and culture.</title>
        <authorList>
            <person name="Gilroy R."/>
            <person name="Ravi A."/>
            <person name="Getino M."/>
            <person name="Pursley I."/>
            <person name="Horton D.L."/>
            <person name="Alikhan N.F."/>
            <person name="Baker D."/>
            <person name="Gharbi K."/>
            <person name="Hall N."/>
            <person name="Watson M."/>
            <person name="Adriaenssens E.M."/>
            <person name="Foster-Nyarko E."/>
            <person name="Jarju S."/>
            <person name="Secka A."/>
            <person name="Antonio M."/>
            <person name="Oren A."/>
            <person name="Chaudhuri R.R."/>
            <person name="La Ragione R."/>
            <person name="Hildebrand F."/>
            <person name="Pallen M.J."/>
        </authorList>
    </citation>
    <scope>NUCLEOTIDE SEQUENCE</scope>
    <source>
        <strain evidence="5">CHK188-4685</strain>
    </source>
</reference>
<evidence type="ECO:0000256" key="1">
    <source>
        <dbReference type="ARBA" id="ARBA00008853"/>
    </source>
</evidence>
<protein>
    <submittedName>
        <fullName evidence="5">SMP-30/gluconolactonase/LRE family protein</fullName>
    </submittedName>
</protein>
<feature type="binding site" evidence="3">
    <location>
        <position position="94"/>
    </location>
    <ligand>
        <name>substrate</name>
    </ligand>
</feature>
<dbReference type="AlphaFoldDB" id="A0A9D2RK74"/>
<feature type="binding site" evidence="3">
    <location>
        <position position="13"/>
    </location>
    <ligand>
        <name>a divalent metal cation</name>
        <dbReference type="ChEBI" id="CHEBI:60240"/>
    </ligand>
</feature>
<dbReference type="Pfam" id="PF08450">
    <property type="entry name" value="SGL"/>
    <property type="match status" value="1"/>
</dbReference>
<feature type="binding site" evidence="3">
    <location>
        <position position="195"/>
    </location>
    <ligand>
        <name>a divalent metal cation</name>
        <dbReference type="ChEBI" id="CHEBI:60240"/>
    </ligand>
</feature>
<dbReference type="Gene3D" id="2.120.10.30">
    <property type="entry name" value="TolB, C-terminal domain"/>
    <property type="match status" value="1"/>
</dbReference>
<feature type="active site" description="Proton donor/acceptor" evidence="2">
    <location>
        <position position="195"/>
    </location>
</feature>
<comment type="similarity">
    <text evidence="1">Belongs to the SMP-30/CGR1 family.</text>
</comment>
<dbReference type="InterPro" id="IPR005511">
    <property type="entry name" value="SMP-30"/>
</dbReference>
<dbReference type="GO" id="GO:0019853">
    <property type="term" value="P:L-ascorbic acid biosynthetic process"/>
    <property type="evidence" value="ECO:0007669"/>
    <property type="project" value="TreeGrafter"/>
</dbReference>
<feature type="binding site" evidence="3">
    <location>
        <position position="145"/>
    </location>
    <ligand>
        <name>a divalent metal cation</name>
        <dbReference type="ChEBI" id="CHEBI:60240"/>
    </ligand>
</feature>
<dbReference type="Proteomes" id="UP000886804">
    <property type="component" value="Unassembled WGS sequence"/>
</dbReference>
<dbReference type="EMBL" id="DWYS01000062">
    <property type="protein sequence ID" value="HJB07249.1"/>
    <property type="molecule type" value="Genomic_DNA"/>
</dbReference>
<feature type="binding site" evidence="3">
    <location>
        <position position="96"/>
    </location>
    <ligand>
        <name>substrate</name>
    </ligand>
</feature>
<dbReference type="SUPFAM" id="SSF63829">
    <property type="entry name" value="Calcium-dependent phosphotriesterase"/>
    <property type="match status" value="1"/>
</dbReference>
<name>A0A9D2RK74_9FIRM</name>
<evidence type="ECO:0000256" key="3">
    <source>
        <dbReference type="PIRSR" id="PIRSR605511-2"/>
    </source>
</evidence>
<comment type="caution">
    <text evidence="5">The sequence shown here is derived from an EMBL/GenBank/DDBJ whole genome shotgun (WGS) entry which is preliminary data.</text>
</comment>
<dbReference type="InterPro" id="IPR013658">
    <property type="entry name" value="SGL"/>
</dbReference>
<dbReference type="PRINTS" id="PR01790">
    <property type="entry name" value="SMP30FAMILY"/>
</dbReference>
<dbReference type="PANTHER" id="PTHR10907">
    <property type="entry name" value="REGUCALCIN"/>
    <property type="match status" value="1"/>
</dbReference>
<dbReference type="GO" id="GO:0005509">
    <property type="term" value="F:calcium ion binding"/>
    <property type="evidence" value="ECO:0007669"/>
    <property type="project" value="TreeGrafter"/>
</dbReference>
<accession>A0A9D2RK74</accession>
<organism evidence="5 6">
    <name type="scientific">Candidatus Enterocloster faecavium</name>
    <dbReference type="NCBI Taxonomy" id="2838560"/>
    <lineage>
        <taxon>Bacteria</taxon>
        <taxon>Bacillati</taxon>
        <taxon>Bacillota</taxon>
        <taxon>Clostridia</taxon>
        <taxon>Lachnospirales</taxon>
        <taxon>Lachnospiraceae</taxon>
        <taxon>Enterocloster</taxon>
    </lineage>
</organism>
<evidence type="ECO:0000313" key="6">
    <source>
        <dbReference type="Proteomes" id="UP000886804"/>
    </source>
</evidence>
<keyword evidence="3" id="KW-0862">Zinc</keyword>
<feature type="domain" description="SMP-30/Gluconolactonase/LRE-like region" evidence="4">
    <location>
        <begin position="13"/>
        <end position="254"/>
    </location>
</feature>